<evidence type="ECO:0000259" key="3">
    <source>
        <dbReference type="PROSITE" id="PS50076"/>
    </source>
</evidence>
<feature type="compositionally biased region" description="Low complexity" evidence="1">
    <location>
        <begin position="81"/>
        <end position="92"/>
    </location>
</feature>
<feature type="compositionally biased region" description="Polar residues" evidence="1">
    <location>
        <begin position="93"/>
        <end position="102"/>
    </location>
</feature>
<dbReference type="SMART" id="SM00271">
    <property type="entry name" value="DnaJ"/>
    <property type="match status" value="1"/>
</dbReference>
<name>A0A0B0ML53_GOSAR</name>
<reference evidence="5" key="1">
    <citation type="submission" date="2014-09" db="EMBL/GenBank/DDBJ databases">
        <authorList>
            <person name="Mudge J."/>
            <person name="Ramaraj T."/>
            <person name="Lindquist I.E."/>
            <person name="Bharti A.K."/>
            <person name="Sundararajan A."/>
            <person name="Cameron C.T."/>
            <person name="Woodward J.E."/>
            <person name="May G.D."/>
            <person name="Brubaker C."/>
            <person name="Broadhvest J."/>
            <person name="Wilkins T.A."/>
        </authorList>
    </citation>
    <scope>NUCLEOTIDE SEQUENCE</scope>
    <source>
        <strain evidence="5">cv. AKA8401</strain>
    </source>
</reference>
<keyword evidence="2" id="KW-1133">Transmembrane helix</keyword>
<dbReference type="InterPro" id="IPR032843">
    <property type="entry name" value="Jiv"/>
</dbReference>
<dbReference type="InterPro" id="IPR036869">
    <property type="entry name" value="J_dom_sf"/>
</dbReference>
<evidence type="ECO:0000313" key="4">
    <source>
        <dbReference type="EMBL" id="KHG01510.1"/>
    </source>
</evidence>
<sequence>MARGKNGKKRGSEAGHQVTDAKGRGKISEVKDFSGDKLPNGNPSKENVTKGHRAGTENKYRQNSEKCVSLEKHGDSAEDLGQSISSGSNSGSCTENTPSKEASSGREQNEISPDGNLNLKHKNGSWGCLLNGFHLKNAMDNVDFSDTAVVRNARTIAVSTFKAIAALTAVFVGLTVAMLVVAVFGTIFLWFYGSFWTTLMVIFLGGLAFSFSHERLALLVATIYSVYCAWMYAGWLGLLLALNLSFISSDALIYYLKNHINQQAAPDGNPEQTNGMYGHSGFFNDESVHGSFSENVPGFSANHGPGVASTSGVDTVMTSEDEVARLLNCCDHYSALGLSRYQNVDVNVLKREYRKKAMLVHPDKNMGNEKAAEAFKKLQNAYEVLLDSLKRKTYDDELRREELLNYFRRFQNASQKNGRHVFFPSRSARSEADGEEPFGESRRIACKKCGNFHVWAHTKKSKSRARWCQECKDFHQAKDGDGWVEQSSEPLFFGFLLKVEAPSAYVCADSKIYDATEWYICQGMRCPPNTHKPSFHVNTSVTSKHATGKGSSSGQRGGTMPTPPNLEETMTEEEFLAWLQNAVQGGMFDNFNGSSTSAENPSTKAESSSKSSSSGSGSKRKKKGKKQW</sequence>
<comment type="caution">
    <text evidence="4">The sequence shown here is derived from an EMBL/GenBank/DDBJ whole genome shotgun (WGS) entry which is preliminary data.</text>
</comment>
<organism evidence="4 5">
    <name type="scientific">Gossypium arboreum</name>
    <name type="common">Tree cotton</name>
    <name type="synonym">Gossypium nanking</name>
    <dbReference type="NCBI Taxonomy" id="29729"/>
    <lineage>
        <taxon>Eukaryota</taxon>
        <taxon>Viridiplantae</taxon>
        <taxon>Streptophyta</taxon>
        <taxon>Embryophyta</taxon>
        <taxon>Tracheophyta</taxon>
        <taxon>Spermatophyta</taxon>
        <taxon>Magnoliopsida</taxon>
        <taxon>eudicotyledons</taxon>
        <taxon>Gunneridae</taxon>
        <taxon>Pentapetalae</taxon>
        <taxon>rosids</taxon>
        <taxon>malvids</taxon>
        <taxon>Malvales</taxon>
        <taxon>Malvaceae</taxon>
        <taxon>Malvoideae</taxon>
        <taxon>Gossypium</taxon>
    </lineage>
</organism>
<feature type="domain" description="J" evidence="3">
    <location>
        <begin position="331"/>
        <end position="398"/>
    </location>
</feature>
<evidence type="ECO:0000256" key="2">
    <source>
        <dbReference type="SAM" id="Phobius"/>
    </source>
</evidence>
<dbReference type="PROSITE" id="PS00636">
    <property type="entry name" value="DNAJ_1"/>
    <property type="match status" value="1"/>
</dbReference>
<dbReference type="CDD" id="cd06257">
    <property type="entry name" value="DnaJ"/>
    <property type="match status" value="1"/>
</dbReference>
<dbReference type="AlphaFoldDB" id="A0A0B0ML53"/>
<dbReference type="PRINTS" id="PR00625">
    <property type="entry name" value="JDOMAIN"/>
</dbReference>
<dbReference type="PANTHER" id="PTHR45270">
    <property type="entry name" value="OS03G0832900 PROTEIN"/>
    <property type="match status" value="1"/>
</dbReference>
<dbReference type="SUPFAM" id="SSF46565">
    <property type="entry name" value="Chaperone J-domain"/>
    <property type="match status" value="1"/>
</dbReference>
<feature type="compositionally biased region" description="Low complexity" evidence="1">
    <location>
        <begin position="608"/>
        <end position="617"/>
    </location>
</feature>
<dbReference type="InterPro" id="IPR018253">
    <property type="entry name" value="DnaJ_domain_CS"/>
</dbReference>
<dbReference type="Gene3D" id="1.10.287.110">
    <property type="entry name" value="DnaJ domain"/>
    <property type="match status" value="1"/>
</dbReference>
<feature type="region of interest" description="Disordered" evidence="1">
    <location>
        <begin position="540"/>
        <end position="566"/>
    </location>
</feature>
<feature type="compositionally biased region" description="Polar residues" evidence="1">
    <location>
        <begin position="591"/>
        <end position="606"/>
    </location>
</feature>
<feature type="region of interest" description="Disordered" evidence="1">
    <location>
        <begin position="1"/>
        <end position="117"/>
    </location>
</feature>
<feature type="region of interest" description="Disordered" evidence="1">
    <location>
        <begin position="589"/>
        <end position="628"/>
    </location>
</feature>
<evidence type="ECO:0000256" key="1">
    <source>
        <dbReference type="SAM" id="MobiDB-lite"/>
    </source>
</evidence>
<proteinExistence type="predicted"/>
<dbReference type="EMBL" id="JRRC01197041">
    <property type="protein sequence ID" value="KHG01510.1"/>
    <property type="molecule type" value="Genomic_DNA"/>
</dbReference>
<dbReference type="PANTHER" id="PTHR45270:SF4">
    <property type="entry name" value="CHAPERONE DNAJ-DOMAIN SUPERFAMILY PROTEIN"/>
    <property type="match status" value="1"/>
</dbReference>
<protein>
    <submittedName>
        <fullName evidence="4">DnaJ subfamily C member 14</fullName>
    </submittedName>
</protein>
<keyword evidence="2" id="KW-0472">Membrane</keyword>
<feature type="transmembrane region" description="Helical" evidence="2">
    <location>
        <begin position="216"/>
        <end position="233"/>
    </location>
</feature>
<dbReference type="Proteomes" id="UP000032142">
    <property type="component" value="Unassembled WGS sequence"/>
</dbReference>
<keyword evidence="5" id="KW-1185">Reference proteome</keyword>
<gene>
    <name evidence="4" type="ORF">F383_20635</name>
</gene>
<feature type="compositionally biased region" description="Basic residues" evidence="1">
    <location>
        <begin position="618"/>
        <end position="628"/>
    </location>
</feature>
<dbReference type="InterPro" id="IPR001623">
    <property type="entry name" value="DnaJ_domain"/>
</dbReference>
<feature type="compositionally biased region" description="Basic and acidic residues" evidence="1">
    <location>
        <begin position="19"/>
        <end position="35"/>
    </location>
</feature>
<feature type="compositionally biased region" description="Basic and acidic residues" evidence="1">
    <location>
        <begin position="54"/>
        <end position="76"/>
    </location>
</feature>
<evidence type="ECO:0000313" key="5">
    <source>
        <dbReference type="Proteomes" id="UP000032142"/>
    </source>
</evidence>
<dbReference type="PROSITE" id="PS50076">
    <property type="entry name" value="DNAJ_2"/>
    <property type="match status" value="1"/>
</dbReference>
<dbReference type="Pfam" id="PF14901">
    <property type="entry name" value="Jiv90"/>
    <property type="match status" value="1"/>
</dbReference>
<feature type="transmembrane region" description="Helical" evidence="2">
    <location>
        <begin position="190"/>
        <end position="209"/>
    </location>
</feature>
<feature type="compositionally biased region" description="Polar residues" evidence="1">
    <location>
        <begin position="540"/>
        <end position="554"/>
    </location>
</feature>
<accession>A0A0B0ML53</accession>
<feature type="transmembrane region" description="Helical" evidence="2">
    <location>
        <begin position="163"/>
        <end position="184"/>
    </location>
</feature>
<dbReference type="Pfam" id="PF00226">
    <property type="entry name" value="DnaJ"/>
    <property type="match status" value="1"/>
</dbReference>
<keyword evidence="2" id="KW-0812">Transmembrane</keyword>